<name>A0ABD5ZBN5_9EURY</name>
<proteinExistence type="predicted"/>
<evidence type="ECO:0000313" key="1">
    <source>
        <dbReference type="EMBL" id="MFC7202665.1"/>
    </source>
</evidence>
<organism evidence="1 2">
    <name type="scientific">Haloferax namakaokahaiae</name>
    <dbReference type="NCBI Taxonomy" id="1748331"/>
    <lineage>
        <taxon>Archaea</taxon>
        <taxon>Methanobacteriati</taxon>
        <taxon>Methanobacteriota</taxon>
        <taxon>Stenosarchaea group</taxon>
        <taxon>Halobacteria</taxon>
        <taxon>Halobacteriales</taxon>
        <taxon>Haloferacaceae</taxon>
        <taxon>Haloferax</taxon>
    </lineage>
</organism>
<evidence type="ECO:0008006" key="3">
    <source>
        <dbReference type="Google" id="ProtNLM"/>
    </source>
</evidence>
<accession>A0ABD5ZBN5</accession>
<dbReference type="EMBL" id="JBHTAA010000001">
    <property type="protein sequence ID" value="MFC7202665.1"/>
    <property type="molecule type" value="Genomic_DNA"/>
</dbReference>
<dbReference type="AlphaFoldDB" id="A0ABD5ZBN5"/>
<comment type="caution">
    <text evidence="1">The sequence shown here is derived from an EMBL/GenBank/DDBJ whole genome shotgun (WGS) entry which is preliminary data.</text>
</comment>
<evidence type="ECO:0000313" key="2">
    <source>
        <dbReference type="Proteomes" id="UP001596481"/>
    </source>
</evidence>
<keyword evidence="2" id="KW-1185">Reference proteome</keyword>
<reference evidence="1 2" key="1">
    <citation type="journal article" date="2019" name="Int. J. Syst. Evol. Microbiol.">
        <title>The Global Catalogue of Microorganisms (GCM) 10K type strain sequencing project: providing services to taxonomists for standard genome sequencing and annotation.</title>
        <authorList>
            <consortium name="The Broad Institute Genomics Platform"/>
            <consortium name="The Broad Institute Genome Sequencing Center for Infectious Disease"/>
            <person name="Wu L."/>
            <person name="Ma J."/>
        </authorList>
    </citation>
    <scope>NUCLEOTIDE SEQUENCE [LARGE SCALE GENOMIC DNA]</scope>
    <source>
        <strain evidence="1 2">DSM 29988</strain>
    </source>
</reference>
<sequence length="205" mass="20965">MPTRRQILFLLGNLFTLGGLVGVGASETVRSASSASFRVVGSDDADIELTPANDSPVHVETDSDGAVSAITPGGDDDGLNVRAVTRFEDLVQLTNVGTKTIEGIFFSFEATSETLSATTLDAIEATLAATTADATLDSTGPSGDDLLAASSAEAAADGSLDPGEAVPFGLQVDLVPNGGAQSLEVLPPSDEYEVTLRIHTELPDA</sequence>
<dbReference type="RefSeq" id="WP_390221961.1">
    <property type="nucleotide sequence ID" value="NZ_JBHTAA010000001.1"/>
</dbReference>
<gene>
    <name evidence="1" type="ORF">ACFQJC_04005</name>
</gene>
<dbReference type="Proteomes" id="UP001596481">
    <property type="component" value="Unassembled WGS sequence"/>
</dbReference>
<protein>
    <recommendedName>
        <fullName evidence="3">DUF1102 domain-containing protein</fullName>
    </recommendedName>
</protein>